<feature type="domain" description="Histidine kinase" evidence="16">
    <location>
        <begin position="351"/>
        <end position="547"/>
    </location>
</feature>
<dbReference type="CDD" id="cd18773">
    <property type="entry name" value="PDC1_HK_sensor"/>
    <property type="match status" value="1"/>
</dbReference>
<evidence type="ECO:0000256" key="8">
    <source>
        <dbReference type="ARBA" id="ARBA00022692"/>
    </source>
</evidence>
<organism evidence="18 19">
    <name type="scientific">Vibrio aerogenes CECT 7868</name>
    <dbReference type="NCBI Taxonomy" id="1216006"/>
    <lineage>
        <taxon>Bacteria</taxon>
        <taxon>Pseudomonadati</taxon>
        <taxon>Pseudomonadota</taxon>
        <taxon>Gammaproteobacteria</taxon>
        <taxon>Vibrionales</taxon>
        <taxon>Vibrionaceae</taxon>
        <taxon>Vibrio</taxon>
    </lineage>
</organism>
<evidence type="ECO:0000256" key="9">
    <source>
        <dbReference type="ARBA" id="ARBA00022741"/>
    </source>
</evidence>
<sequence length="554" mass="61916">MFYPMSLVIHRICHNLSFRQRVWALLFIVVTFQLLLIAGFFHFILSDTLNHQVSTRAVIQAREIASDPQLIESISKHDIPSIQREIKRLQKISDASFIVVGDKKGIRLAHPDASKIGLPMQGGDSAKALKQGLHYYSIQKGSLGFSIRGKSPVFAANGDIIGVISVGYLLETVSNWLLLYSYPFFFALLIIFCFSSLGAWVFSRHIKSQMYGMEPEEIALSLRVQNSVFEAVYEGILAVDKRGRILSANQQALKILGIARHVDNLRGQLINQYITPSGFFVGRKVNGDADPEERRHEVITCNGETLVATRVQIWENTEHAGWVVSFRRRNDLNTLTSQLAQERYQTDNLRVLSHEYANKLSTVSGLIQIGAYDQALQAIRKETETHQKLIDFISRTFNSRVIAGLLLGKYSRARELGLTLVFDPYCCLHQPPVQLSEDELAAILGNLLDNAYEATLKNPDSNKSVSILISDDNPEELVVEVADNGNGIPPEIADSLFHKGSSSKTQPGHGIGLWLVHQFVTRIGGEILIDEAEPAGTIFSLFIPNKRFQTEDSE</sequence>
<dbReference type="InterPro" id="IPR035965">
    <property type="entry name" value="PAS-like_dom_sf"/>
</dbReference>
<keyword evidence="12 15" id="KW-1133">Transmembrane helix</keyword>
<dbReference type="PROSITE" id="PS50109">
    <property type="entry name" value="HIS_KIN"/>
    <property type="match status" value="1"/>
</dbReference>
<dbReference type="InterPro" id="IPR036890">
    <property type="entry name" value="HATPase_C_sf"/>
</dbReference>
<comment type="subcellular location">
    <subcellularLocation>
        <location evidence="2">Cell inner membrane</location>
    </subcellularLocation>
    <subcellularLocation>
        <location evidence="3">Cell membrane</location>
        <topology evidence="3">Multi-pass membrane protein</topology>
    </subcellularLocation>
</comment>
<gene>
    <name evidence="18" type="primary">citA</name>
    <name evidence="18" type="ORF">VA7868_02997</name>
</gene>
<dbReference type="Pfam" id="PF02518">
    <property type="entry name" value="HATPase_c"/>
    <property type="match status" value="1"/>
</dbReference>
<comment type="catalytic activity">
    <reaction evidence="1">
        <text>ATP + protein L-histidine = ADP + protein N-phospho-L-histidine.</text>
        <dbReference type="EC" id="2.7.13.3"/>
    </reaction>
</comment>
<dbReference type="InterPro" id="IPR000014">
    <property type="entry name" value="PAS"/>
</dbReference>
<dbReference type="PANTHER" id="PTHR42878">
    <property type="entry name" value="TWO-COMPONENT HISTIDINE KINASE"/>
    <property type="match status" value="1"/>
</dbReference>
<keyword evidence="10 18" id="KW-0418">Kinase</keyword>
<keyword evidence="13" id="KW-0902">Two-component regulatory system</keyword>
<keyword evidence="14 15" id="KW-0472">Membrane</keyword>
<dbReference type="InterPro" id="IPR033463">
    <property type="entry name" value="sCache_3"/>
</dbReference>
<evidence type="ECO:0000256" key="3">
    <source>
        <dbReference type="ARBA" id="ARBA00004651"/>
    </source>
</evidence>
<dbReference type="GO" id="GO:0005524">
    <property type="term" value="F:ATP binding"/>
    <property type="evidence" value="ECO:0007669"/>
    <property type="project" value="UniProtKB-KW"/>
</dbReference>
<dbReference type="PANTHER" id="PTHR42878:SF7">
    <property type="entry name" value="SENSOR HISTIDINE KINASE GLRK"/>
    <property type="match status" value="1"/>
</dbReference>
<dbReference type="PRINTS" id="PR00344">
    <property type="entry name" value="BCTRLSENSOR"/>
</dbReference>
<dbReference type="SUPFAM" id="SSF55785">
    <property type="entry name" value="PYP-like sensor domain (PAS domain)"/>
    <property type="match status" value="1"/>
</dbReference>
<evidence type="ECO:0000313" key="19">
    <source>
        <dbReference type="Proteomes" id="UP000184608"/>
    </source>
</evidence>
<evidence type="ECO:0000256" key="12">
    <source>
        <dbReference type="ARBA" id="ARBA00022989"/>
    </source>
</evidence>
<feature type="transmembrane region" description="Helical" evidence="15">
    <location>
        <begin position="182"/>
        <end position="203"/>
    </location>
</feature>
<keyword evidence="6" id="KW-0597">Phosphoprotein</keyword>
<dbReference type="InterPro" id="IPR003594">
    <property type="entry name" value="HATPase_dom"/>
</dbReference>
<reference evidence="18 19" key="1">
    <citation type="submission" date="2016-11" db="EMBL/GenBank/DDBJ databases">
        <authorList>
            <person name="Jaros S."/>
            <person name="Januszkiewicz K."/>
            <person name="Wedrychowicz H."/>
        </authorList>
    </citation>
    <scope>NUCLEOTIDE SEQUENCE [LARGE SCALE GENOMIC DNA]</scope>
    <source>
        <strain evidence="18 19">CECT 7868</strain>
    </source>
</reference>
<dbReference type="SUPFAM" id="SSF55890">
    <property type="entry name" value="Sporulation response regulatory protein Spo0B"/>
    <property type="match status" value="1"/>
</dbReference>
<dbReference type="PROSITE" id="PS50112">
    <property type="entry name" value="PAS"/>
    <property type="match status" value="1"/>
</dbReference>
<evidence type="ECO:0000256" key="10">
    <source>
        <dbReference type="ARBA" id="ARBA00022777"/>
    </source>
</evidence>
<name>A0A1M5ZNN5_9VIBR</name>
<dbReference type="AlphaFoldDB" id="A0A1M5ZNN5"/>
<dbReference type="GO" id="GO:0000156">
    <property type="term" value="F:phosphorelay response regulator activity"/>
    <property type="evidence" value="ECO:0007669"/>
    <property type="project" value="TreeGrafter"/>
</dbReference>
<dbReference type="InterPro" id="IPR050351">
    <property type="entry name" value="BphY/WalK/GraS-like"/>
</dbReference>
<evidence type="ECO:0000256" key="11">
    <source>
        <dbReference type="ARBA" id="ARBA00022840"/>
    </source>
</evidence>
<evidence type="ECO:0000256" key="2">
    <source>
        <dbReference type="ARBA" id="ARBA00004533"/>
    </source>
</evidence>
<keyword evidence="5" id="KW-1003">Cell membrane</keyword>
<protein>
    <recommendedName>
        <fullName evidence="4">histidine kinase</fullName>
        <ecNumber evidence="4">2.7.13.3</ecNumber>
    </recommendedName>
</protein>
<dbReference type="Pfam" id="PF17203">
    <property type="entry name" value="sCache_3_2"/>
    <property type="match status" value="1"/>
</dbReference>
<dbReference type="SUPFAM" id="SSF55874">
    <property type="entry name" value="ATPase domain of HSP90 chaperone/DNA topoisomerase II/histidine kinase"/>
    <property type="match status" value="1"/>
</dbReference>
<evidence type="ECO:0000259" key="17">
    <source>
        <dbReference type="PROSITE" id="PS50112"/>
    </source>
</evidence>
<evidence type="ECO:0000256" key="14">
    <source>
        <dbReference type="ARBA" id="ARBA00023136"/>
    </source>
</evidence>
<dbReference type="GO" id="GO:0000155">
    <property type="term" value="F:phosphorelay sensor kinase activity"/>
    <property type="evidence" value="ECO:0007669"/>
    <property type="project" value="InterPro"/>
</dbReference>
<evidence type="ECO:0000256" key="4">
    <source>
        <dbReference type="ARBA" id="ARBA00012438"/>
    </source>
</evidence>
<keyword evidence="9" id="KW-0547">Nucleotide-binding</keyword>
<proteinExistence type="predicted"/>
<dbReference type="GO" id="GO:0030295">
    <property type="term" value="F:protein kinase activator activity"/>
    <property type="evidence" value="ECO:0007669"/>
    <property type="project" value="TreeGrafter"/>
</dbReference>
<dbReference type="GO" id="GO:0005886">
    <property type="term" value="C:plasma membrane"/>
    <property type="evidence" value="ECO:0007669"/>
    <property type="project" value="UniProtKB-SubCell"/>
</dbReference>
<dbReference type="Gene3D" id="3.30.450.20">
    <property type="entry name" value="PAS domain"/>
    <property type="match status" value="2"/>
</dbReference>
<keyword evidence="19" id="KW-1185">Reference proteome</keyword>
<dbReference type="InterPro" id="IPR004358">
    <property type="entry name" value="Sig_transdc_His_kin-like_C"/>
</dbReference>
<dbReference type="InterPro" id="IPR005467">
    <property type="entry name" value="His_kinase_dom"/>
</dbReference>
<dbReference type="EC" id="2.7.13.3" evidence="4"/>
<dbReference type="Proteomes" id="UP000184608">
    <property type="component" value="Unassembled WGS sequence"/>
</dbReference>
<dbReference type="CDD" id="cd16915">
    <property type="entry name" value="HATPase_DpiB-CitA-like"/>
    <property type="match status" value="1"/>
</dbReference>
<evidence type="ECO:0000313" key="18">
    <source>
        <dbReference type="EMBL" id="SHI25897.1"/>
    </source>
</evidence>
<evidence type="ECO:0000259" key="16">
    <source>
        <dbReference type="PROSITE" id="PS50109"/>
    </source>
</evidence>
<evidence type="ECO:0000256" key="13">
    <source>
        <dbReference type="ARBA" id="ARBA00023012"/>
    </source>
</evidence>
<keyword evidence="8 15" id="KW-0812">Transmembrane</keyword>
<dbReference type="CDD" id="cd00130">
    <property type="entry name" value="PAS"/>
    <property type="match status" value="1"/>
</dbReference>
<keyword evidence="11" id="KW-0067">ATP-binding</keyword>
<dbReference type="SUPFAM" id="SSF103190">
    <property type="entry name" value="Sensory domain-like"/>
    <property type="match status" value="1"/>
</dbReference>
<dbReference type="STRING" id="1216006.VA7868_02997"/>
<dbReference type="GO" id="GO:0007234">
    <property type="term" value="P:osmosensory signaling via phosphorelay pathway"/>
    <property type="evidence" value="ECO:0007669"/>
    <property type="project" value="TreeGrafter"/>
</dbReference>
<evidence type="ECO:0000256" key="15">
    <source>
        <dbReference type="SAM" id="Phobius"/>
    </source>
</evidence>
<evidence type="ECO:0000256" key="7">
    <source>
        <dbReference type="ARBA" id="ARBA00022679"/>
    </source>
</evidence>
<dbReference type="Gene3D" id="3.30.565.10">
    <property type="entry name" value="Histidine kinase-like ATPase, C-terminal domain"/>
    <property type="match status" value="1"/>
</dbReference>
<dbReference type="SMART" id="SM00387">
    <property type="entry name" value="HATPase_c"/>
    <property type="match status" value="1"/>
</dbReference>
<evidence type="ECO:0000256" key="1">
    <source>
        <dbReference type="ARBA" id="ARBA00000085"/>
    </source>
</evidence>
<accession>A0A1M5ZNN5</accession>
<dbReference type="InterPro" id="IPR016120">
    <property type="entry name" value="Sig_transdc_His_kin_SpoOB"/>
</dbReference>
<dbReference type="EMBL" id="FQXZ01000033">
    <property type="protein sequence ID" value="SHI25897.1"/>
    <property type="molecule type" value="Genomic_DNA"/>
</dbReference>
<keyword evidence="7 18" id="KW-0808">Transferase</keyword>
<feature type="transmembrane region" description="Helical" evidence="15">
    <location>
        <begin position="22"/>
        <end position="45"/>
    </location>
</feature>
<evidence type="ECO:0000256" key="6">
    <source>
        <dbReference type="ARBA" id="ARBA00022553"/>
    </source>
</evidence>
<evidence type="ECO:0000256" key="5">
    <source>
        <dbReference type="ARBA" id="ARBA00022475"/>
    </source>
</evidence>
<feature type="domain" description="PAS" evidence="17">
    <location>
        <begin position="221"/>
        <end position="261"/>
    </location>
</feature>
<dbReference type="SMART" id="SM00091">
    <property type="entry name" value="PAS"/>
    <property type="match status" value="1"/>
</dbReference>
<dbReference type="Pfam" id="PF13188">
    <property type="entry name" value="PAS_8"/>
    <property type="match status" value="1"/>
</dbReference>
<dbReference type="InterPro" id="IPR029151">
    <property type="entry name" value="Sensor-like_sf"/>
</dbReference>